<name>A0A1R1ASR5_PAELA</name>
<organism evidence="1 2">
    <name type="scientific">Paenibacillus lautus</name>
    <name type="common">Bacillus lautus</name>
    <dbReference type="NCBI Taxonomy" id="1401"/>
    <lineage>
        <taxon>Bacteria</taxon>
        <taxon>Bacillati</taxon>
        <taxon>Bacillota</taxon>
        <taxon>Bacilli</taxon>
        <taxon>Bacillales</taxon>
        <taxon>Paenibacillaceae</taxon>
        <taxon>Paenibacillus</taxon>
    </lineage>
</organism>
<accession>A0A1R1ASR5</accession>
<reference evidence="1 2" key="1">
    <citation type="submission" date="2016-11" db="EMBL/GenBank/DDBJ databases">
        <title>Paenibacillus species isolates.</title>
        <authorList>
            <person name="Beno S.M."/>
        </authorList>
    </citation>
    <scope>NUCLEOTIDE SEQUENCE [LARGE SCALE GENOMIC DNA]</scope>
    <source>
        <strain evidence="1 2">FSL F4-0100</strain>
    </source>
</reference>
<comment type="caution">
    <text evidence="1">The sequence shown here is derived from an EMBL/GenBank/DDBJ whole genome shotgun (WGS) entry which is preliminary data.</text>
</comment>
<sequence>MTSAIMHKVRQIHQSKQGRNYGNRKKTFIAATLTAVLILSSISVYASQYFIQIKNKEGEVILSTMKPWKYSESEYNAKRVKESEEELRKKLKPGEQAVYYIKDLHMTPLVKEQPLNYFYMLTKHSNYQELAKEIEEKGAPVLQEPDYVPDGYRFDFGQIQIRNTPVWNTPEYKILADELKAQAEKSDEEQGLFYKIVPWSDIASTGMEYRKGENRIKIVAFAREKGSKAGVPTNQAVKLTVKGKEMILSASPTSPSRSLTWLSDSEEVLYILTDDPKDPLSKDEFAKIAAGLVSE</sequence>
<evidence type="ECO:0000313" key="1">
    <source>
        <dbReference type="EMBL" id="OME88627.1"/>
    </source>
</evidence>
<evidence type="ECO:0000313" key="2">
    <source>
        <dbReference type="Proteomes" id="UP000187074"/>
    </source>
</evidence>
<proteinExistence type="predicted"/>
<dbReference type="AlphaFoldDB" id="A0A1R1ASR5"/>
<dbReference type="OrthoDB" id="2662982at2"/>
<dbReference type="EMBL" id="MRTF01000014">
    <property type="protein sequence ID" value="OME88627.1"/>
    <property type="molecule type" value="Genomic_DNA"/>
</dbReference>
<gene>
    <name evidence="1" type="ORF">BK123_30375</name>
</gene>
<protein>
    <recommendedName>
        <fullName evidence="3">DUF4367 domain-containing protein</fullName>
    </recommendedName>
</protein>
<dbReference type="STRING" id="1401.BK123_30375"/>
<dbReference type="Proteomes" id="UP000187074">
    <property type="component" value="Unassembled WGS sequence"/>
</dbReference>
<evidence type="ECO:0008006" key="3">
    <source>
        <dbReference type="Google" id="ProtNLM"/>
    </source>
</evidence>